<evidence type="ECO:0000313" key="2">
    <source>
        <dbReference type="EMBL" id="KAF6164933.1"/>
    </source>
</evidence>
<dbReference type="PANTHER" id="PTHR47181:SF2">
    <property type="entry name" value="BRCA1 C TERMINUS DOMAIN CONTAINING PROTEIN, EXPRESSED"/>
    <property type="match status" value="1"/>
</dbReference>
<feature type="domain" description="BRCT" evidence="1">
    <location>
        <begin position="14"/>
        <end position="92"/>
    </location>
</feature>
<comment type="caution">
    <text evidence="2">The sequence shown here is derived from an EMBL/GenBank/DDBJ whole genome shotgun (WGS) entry which is preliminary data.</text>
</comment>
<name>A0A7J7NCY1_9MAGN</name>
<dbReference type="PANTHER" id="PTHR47181">
    <property type="entry name" value="BRCA1 C TERMINUS DOMAIN CONTAINING PROTEIN, EXPRESSED"/>
    <property type="match status" value="1"/>
</dbReference>
<dbReference type="InterPro" id="IPR044254">
    <property type="entry name" value="At4g02110-like"/>
</dbReference>
<dbReference type="InterPro" id="IPR001357">
    <property type="entry name" value="BRCT_dom"/>
</dbReference>
<dbReference type="Gene3D" id="3.40.50.10190">
    <property type="entry name" value="BRCT domain"/>
    <property type="match status" value="1"/>
</dbReference>
<keyword evidence="3" id="KW-1185">Reference proteome</keyword>
<proteinExistence type="predicted"/>
<organism evidence="2 3">
    <name type="scientific">Kingdonia uniflora</name>
    <dbReference type="NCBI Taxonomy" id="39325"/>
    <lineage>
        <taxon>Eukaryota</taxon>
        <taxon>Viridiplantae</taxon>
        <taxon>Streptophyta</taxon>
        <taxon>Embryophyta</taxon>
        <taxon>Tracheophyta</taxon>
        <taxon>Spermatophyta</taxon>
        <taxon>Magnoliopsida</taxon>
        <taxon>Ranunculales</taxon>
        <taxon>Circaeasteraceae</taxon>
        <taxon>Kingdonia</taxon>
    </lineage>
</organism>
<dbReference type="AlphaFoldDB" id="A0A7J7NCY1"/>
<gene>
    <name evidence="2" type="ORF">GIB67_014164</name>
</gene>
<evidence type="ECO:0000259" key="1">
    <source>
        <dbReference type="SMART" id="SM00292"/>
    </source>
</evidence>
<dbReference type="OrthoDB" id="1935339at2759"/>
<dbReference type="InterPro" id="IPR036420">
    <property type="entry name" value="BRCT_dom_sf"/>
</dbReference>
<reference evidence="2 3" key="1">
    <citation type="journal article" date="2020" name="IScience">
        <title>Genome Sequencing of the Endangered Kingdonia uniflora (Circaeasteraceae, Ranunculales) Reveals Potential Mechanisms of Evolutionary Specialization.</title>
        <authorList>
            <person name="Sun Y."/>
            <person name="Deng T."/>
            <person name="Zhang A."/>
            <person name="Moore M.J."/>
            <person name="Landis J.B."/>
            <person name="Lin N."/>
            <person name="Zhang H."/>
            <person name="Zhang X."/>
            <person name="Huang J."/>
            <person name="Zhang X."/>
            <person name="Sun H."/>
            <person name="Wang H."/>
        </authorList>
    </citation>
    <scope>NUCLEOTIDE SEQUENCE [LARGE SCALE GENOMIC DNA]</scope>
    <source>
        <strain evidence="2">TB1705</strain>
        <tissue evidence="2">Leaf</tissue>
    </source>
</reference>
<protein>
    <recommendedName>
        <fullName evidence="1">BRCT domain-containing protein</fullName>
    </recommendedName>
</protein>
<evidence type="ECO:0000313" key="3">
    <source>
        <dbReference type="Proteomes" id="UP000541444"/>
    </source>
</evidence>
<dbReference type="SMART" id="SM00292">
    <property type="entry name" value="BRCT"/>
    <property type="match status" value="1"/>
</dbReference>
<accession>A0A7J7NCY1</accession>
<dbReference type="Proteomes" id="UP000541444">
    <property type="component" value="Unassembled WGS sequence"/>
</dbReference>
<sequence length="106" mass="11772">MQEVEEEEDLPYPSRIFLGIRFFLHGFVPLQESEVRSKLVAGGGVDVGKYGPVCTHIIVDKILYDDSVCVAARSDGKTVITALWVDYSLDVGMTFDPSLVRFLLCS</sequence>
<dbReference type="SUPFAM" id="SSF52113">
    <property type="entry name" value="BRCT domain"/>
    <property type="match status" value="1"/>
</dbReference>
<dbReference type="EMBL" id="JACGCM010000879">
    <property type="protein sequence ID" value="KAF6164933.1"/>
    <property type="molecule type" value="Genomic_DNA"/>
</dbReference>